<comment type="similarity">
    <text evidence="1">Belongs to the cytochrome P450 family.</text>
</comment>
<comment type="caution">
    <text evidence="2">The sequence shown here is derived from an EMBL/GenBank/DDBJ whole genome shotgun (WGS) entry which is preliminary data.</text>
</comment>
<dbReference type="SUPFAM" id="SSF48264">
    <property type="entry name" value="Cytochrome P450"/>
    <property type="match status" value="1"/>
</dbReference>
<dbReference type="AlphaFoldDB" id="A0A401TYE0"/>
<organism evidence="2 3">
    <name type="scientific">Chiloscyllium punctatum</name>
    <name type="common">Brownbanded bambooshark</name>
    <name type="synonym">Hemiscyllium punctatum</name>
    <dbReference type="NCBI Taxonomy" id="137246"/>
    <lineage>
        <taxon>Eukaryota</taxon>
        <taxon>Metazoa</taxon>
        <taxon>Chordata</taxon>
        <taxon>Craniata</taxon>
        <taxon>Vertebrata</taxon>
        <taxon>Chondrichthyes</taxon>
        <taxon>Elasmobranchii</taxon>
        <taxon>Galeomorphii</taxon>
        <taxon>Galeoidea</taxon>
        <taxon>Orectolobiformes</taxon>
        <taxon>Hemiscylliidae</taxon>
        <taxon>Chiloscyllium</taxon>
    </lineage>
</organism>
<dbReference type="EMBL" id="BEZZ01214997">
    <property type="protein sequence ID" value="GCC47630.1"/>
    <property type="molecule type" value="Genomic_DNA"/>
</dbReference>
<dbReference type="GO" id="GO:0016705">
    <property type="term" value="F:oxidoreductase activity, acting on paired donors, with incorporation or reduction of molecular oxygen"/>
    <property type="evidence" value="ECO:0007669"/>
    <property type="project" value="InterPro"/>
</dbReference>
<dbReference type="InterPro" id="IPR002397">
    <property type="entry name" value="Cyt_P450_B"/>
</dbReference>
<reference evidence="2 3" key="1">
    <citation type="journal article" date="2018" name="Nat. Ecol. Evol.">
        <title>Shark genomes provide insights into elasmobranch evolution and the origin of vertebrates.</title>
        <authorList>
            <person name="Hara Y"/>
            <person name="Yamaguchi K"/>
            <person name="Onimaru K"/>
            <person name="Kadota M"/>
            <person name="Koyanagi M"/>
            <person name="Keeley SD"/>
            <person name="Tatsumi K"/>
            <person name="Tanaka K"/>
            <person name="Motone F"/>
            <person name="Kageyama Y"/>
            <person name="Nozu R"/>
            <person name="Adachi N"/>
            <person name="Nishimura O"/>
            <person name="Nakagawa R"/>
            <person name="Tanegashima C"/>
            <person name="Kiyatake I"/>
            <person name="Matsumoto R"/>
            <person name="Murakumo K"/>
            <person name="Nishida K"/>
            <person name="Terakita A"/>
            <person name="Kuratani S"/>
            <person name="Sato K"/>
            <person name="Hyodo S Kuraku.S."/>
        </authorList>
    </citation>
    <scope>NUCLEOTIDE SEQUENCE [LARGE SCALE GENOMIC DNA]</scope>
</reference>
<dbReference type="Proteomes" id="UP000287033">
    <property type="component" value="Unassembled WGS sequence"/>
</dbReference>
<dbReference type="PANTHER" id="PTHR46696">
    <property type="entry name" value="P450, PUTATIVE (EUROFUNG)-RELATED"/>
    <property type="match status" value="1"/>
</dbReference>
<dbReference type="PANTHER" id="PTHR46696:SF1">
    <property type="entry name" value="CYTOCHROME P450 YJIB-RELATED"/>
    <property type="match status" value="1"/>
</dbReference>
<dbReference type="GO" id="GO:0020037">
    <property type="term" value="F:heme binding"/>
    <property type="evidence" value="ECO:0007669"/>
    <property type="project" value="InterPro"/>
</dbReference>
<gene>
    <name evidence="2" type="ORF">chiPu_0031644</name>
</gene>
<dbReference type="InterPro" id="IPR036396">
    <property type="entry name" value="Cyt_P450_sf"/>
</dbReference>
<dbReference type="Pfam" id="PF00067">
    <property type="entry name" value="p450"/>
    <property type="match status" value="1"/>
</dbReference>
<feature type="non-terminal residue" evidence="2">
    <location>
        <position position="200"/>
    </location>
</feature>
<dbReference type="GO" id="GO:0004497">
    <property type="term" value="F:monooxygenase activity"/>
    <property type="evidence" value="ECO:0007669"/>
    <property type="project" value="InterPro"/>
</dbReference>
<dbReference type="InterPro" id="IPR001128">
    <property type="entry name" value="Cyt_P450"/>
</dbReference>
<dbReference type="Gene3D" id="1.10.630.10">
    <property type="entry name" value="Cytochrome P450"/>
    <property type="match status" value="1"/>
</dbReference>
<dbReference type="GO" id="GO:0005506">
    <property type="term" value="F:iron ion binding"/>
    <property type="evidence" value="ECO:0007669"/>
    <property type="project" value="InterPro"/>
</dbReference>
<evidence type="ECO:0000313" key="3">
    <source>
        <dbReference type="Proteomes" id="UP000287033"/>
    </source>
</evidence>
<sequence length="200" mass="22813">MDQPRHSAQRKTVAPMFTPTHLDELAINIRKRSTECLDNLPRGEVFDWVDKVSIELTTQMLAVLFDFPWEDRRKLTRWSDVATTLPGAGGLVATEDERQAELMECAGYFARLWKERSSQPPKSDLLSMMAHSDATRNMDPKNFLGNLILLIVGGNDTTRNTLSGSIYALSKHPEQYRKLRENPALIDSFVPEVIRWQTPL</sequence>
<proteinExistence type="inferred from homology"/>
<evidence type="ECO:0000256" key="1">
    <source>
        <dbReference type="ARBA" id="ARBA00010617"/>
    </source>
</evidence>
<protein>
    <submittedName>
        <fullName evidence="2">Uncharacterized protein</fullName>
    </submittedName>
</protein>
<accession>A0A401TYE0</accession>
<dbReference type="PRINTS" id="PR00359">
    <property type="entry name" value="BP450"/>
</dbReference>
<dbReference type="OrthoDB" id="10259859at2759"/>
<dbReference type="STRING" id="137246.A0A401TYE0"/>
<evidence type="ECO:0000313" key="2">
    <source>
        <dbReference type="EMBL" id="GCC47630.1"/>
    </source>
</evidence>
<name>A0A401TYE0_CHIPU</name>
<keyword evidence="3" id="KW-1185">Reference proteome</keyword>